<evidence type="ECO:0000256" key="3">
    <source>
        <dbReference type="ARBA" id="ARBA00022676"/>
    </source>
</evidence>
<evidence type="ECO:0000256" key="1">
    <source>
        <dbReference type="ARBA" id="ARBA00004236"/>
    </source>
</evidence>
<comment type="subcellular location">
    <subcellularLocation>
        <location evidence="1">Cell membrane</location>
    </subcellularLocation>
</comment>
<dbReference type="PANTHER" id="PTHR43646:SF2">
    <property type="entry name" value="GLYCOSYLTRANSFERASE 2-LIKE DOMAIN-CONTAINING PROTEIN"/>
    <property type="match status" value="1"/>
</dbReference>
<dbReference type="InterPro" id="IPR001173">
    <property type="entry name" value="Glyco_trans_2-like"/>
</dbReference>
<evidence type="ECO:0000256" key="4">
    <source>
        <dbReference type="ARBA" id="ARBA00022679"/>
    </source>
</evidence>
<dbReference type="AlphaFoldDB" id="A0AAW1PS95"/>
<keyword evidence="8" id="KW-1185">Reference proteome</keyword>
<dbReference type="Pfam" id="PF00535">
    <property type="entry name" value="Glycos_transf_2"/>
    <property type="match status" value="1"/>
</dbReference>
<evidence type="ECO:0000259" key="6">
    <source>
        <dbReference type="Pfam" id="PF00535"/>
    </source>
</evidence>
<sequence length="262" mass="28895">MGLNKSPRLAQHASAPEPSLLSVIIPALNEEENIRTSVGSALQGRSGEQQVEVVVADGSSSDQTAAVAKRAGAQVITASRGRGTQMNAGWRASHGQTLLFLHADSQLPMDYAALLHGALYSQPVRHGRQPALWGCFETIQIDSPGWQMHLLHAAVSLRTRILHQPYGDQAIFVRANTFSALGGYKEVPLMEDVDLVRRLRRLGPPAIIRQPIVTSARRWQRLGFVRTTLLNQLILVAWRLGVKEERLSAWYRSAGSKQSKRM</sequence>
<dbReference type="InterPro" id="IPR029044">
    <property type="entry name" value="Nucleotide-diphossugar_trans"/>
</dbReference>
<protein>
    <recommendedName>
        <fullName evidence="6">Glycosyltransferase 2-like domain-containing protein</fullName>
    </recommendedName>
</protein>
<dbReference type="PANTHER" id="PTHR43646">
    <property type="entry name" value="GLYCOSYLTRANSFERASE"/>
    <property type="match status" value="1"/>
</dbReference>
<keyword evidence="5" id="KW-0472">Membrane</keyword>
<dbReference type="GO" id="GO:0005886">
    <property type="term" value="C:plasma membrane"/>
    <property type="evidence" value="ECO:0007669"/>
    <property type="project" value="UniProtKB-SubCell"/>
</dbReference>
<dbReference type="Proteomes" id="UP001489004">
    <property type="component" value="Unassembled WGS sequence"/>
</dbReference>
<dbReference type="SUPFAM" id="SSF53448">
    <property type="entry name" value="Nucleotide-diphospho-sugar transferases"/>
    <property type="match status" value="1"/>
</dbReference>
<dbReference type="EMBL" id="JALJOR010000009">
    <property type="protein sequence ID" value="KAK9811265.1"/>
    <property type="molecule type" value="Genomic_DNA"/>
</dbReference>
<reference evidence="7 8" key="1">
    <citation type="journal article" date="2024" name="Nat. Commun.">
        <title>Phylogenomics reveals the evolutionary origins of lichenization in chlorophyte algae.</title>
        <authorList>
            <person name="Puginier C."/>
            <person name="Libourel C."/>
            <person name="Otte J."/>
            <person name="Skaloud P."/>
            <person name="Haon M."/>
            <person name="Grisel S."/>
            <person name="Petersen M."/>
            <person name="Berrin J.G."/>
            <person name="Delaux P.M."/>
            <person name="Dal Grande F."/>
            <person name="Keller J."/>
        </authorList>
    </citation>
    <scope>NUCLEOTIDE SEQUENCE [LARGE SCALE GENOMIC DNA]</scope>
    <source>
        <strain evidence="7 8">SAG 2043</strain>
    </source>
</reference>
<organism evidence="7 8">
    <name type="scientific">[Myrmecia] bisecta</name>
    <dbReference type="NCBI Taxonomy" id="41462"/>
    <lineage>
        <taxon>Eukaryota</taxon>
        <taxon>Viridiplantae</taxon>
        <taxon>Chlorophyta</taxon>
        <taxon>core chlorophytes</taxon>
        <taxon>Trebouxiophyceae</taxon>
        <taxon>Trebouxiales</taxon>
        <taxon>Trebouxiaceae</taxon>
        <taxon>Myrmecia</taxon>
    </lineage>
</organism>
<keyword evidence="4" id="KW-0808">Transferase</keyword>
<accession>A0AAW1PS95</accession>
<proteinExistence type="predicted"/>
<dbReference type="Gene3D" id="3.90.550.10">
    <property type="entry name" value="Spore Coat Polysaccharide Biosynthesis Protein SpsA, Chain A"/>
    <property type="match status" value="1"/>
</dbReference>
<dbReference type="NCBIfam" id="TIGR04283">
    <property type="entry name" value="glyco_like_mftF"/>
    <property type="match status" value="1"/>
</dbReference>
<dbReference type="GO" id="GO:0016757">
    <property type="term" value="F:glycosyltransferase activity"/>
    <property type="evidence" value="ECO:0007669"/>
    <property type="project" value="UniProtKB-KW"/>
</dbReference>
<evidence type="ECO:0000313" key="8">
    <source>
        <dbReference type="Proteomes" id="UP001489004"/>
    </source>
</evidence>
<gene>
    <name evidence="7" type="ORF">WJX72_000876</name>
</gene>
<evidence type="ECO:0000256" key="5">
    <source>
        <dbReference type="ARBA" id="ARBA00023136"/>
    </source>
</evidence>
<dbReference type="CDD" id="cd02522">
    <property type="entry name" value="GT_2_like_a"/>
    <property type="match status" value="1"/>
</dbReference>
<dbReference type="InterPro" id="IPR026461">
    <property type="entry name" value="Trfase_2_rSAM/seldom_assoc"/>
</dbReference>
<keyword evidence="2" id="KW-1003">Cell membrane</keyword>
<evidence type="ECO:0000313" key="7">
    <source>
        <dbReference type="EMBL" id="KAK9811265.1"/>
    </source>
</evidence>
<comment type="caution">
    <text evidence="7">The sequence shown here is derived from an EMBL/GenBank/DDBJ whole genome shotgun (WGS) entry which is preliminary data.</text>
</comment>
<feature type="domain" description="Glycosyltransferase 2-like" evidence="6">
    <location>
        <begin position="22"/>
        <end position="111"/>
    </location>
</feature>
<keyword evidence="3" id="KW-0328">Glycosyltransferase</keyword>
<evidence type="ECO:0000256" key="2">
    <source>
        <dbReference type="ARBA" id="ARBA00022475"/>
    </source>
</evidence>
<name>A0AAW1PS95_9CHLO</name>